<keyword evidence="3" id="KW-1185">Reference proteome</keyword>
<comment type="caution">
    <text evidence="2">The sequence shown here is derived from an EMBL/GenBank/DDBJ whole genome shotgun (WGS) entry which is preliminary data.</text>
</comment>
<feature type="region of interest" description="Disordered" evidence="1">
    <location>
        <begin position="410"/>
        <end position="464"/>
    </location>
</feature>
<dbReference type="Proteomes" id="UP001187415">
    <property type="component" value="Unassembled WGS sequence"/>
</dbReference>
<name>A0AA88LVI6_CHASR</name>
<sequence>MSSETPQGATVCKMYESSLGTKQEEGTCRDRRQPARTERAHVAVRGAGRIMGQLLSSEEELSELKDALGSLLYNAMLEAGAVPELGVAHPFLLANHGESFDSQTCLKEQLKQLQGDFGNKVPTYLKDLINRLTSFSDEPRLAGLVGLVITVVMDMAYTSSRSRVKGKAAGSSSSQQRIWELQEEMEEYLKRCHINLNDKSKLIQDCVRLEAQLSLTLTQLKTCLLGGDCDSRSLRHWASGAAFHAQMLVHLAGLEGQAEPLAARAALEHYKEDLTQIIPAYRRYKSDTVCVVKSRGGLRASCDPSSGMPEEGAMMGLSVTDRETGKTVSIPLSTLETVGRRRLSGPEDPPSINLDLVTSDQYVQAYLDHLFSDKGPVAELENYFHKASNYLRTLRPRPERLNETRVRNAIEQSDGANVEDQAEARSGEPGAERREKVAESNQREESLKMSIVETQPEERLNPGT</sequence>
<organism evidence="2 3">
    <name type="scientific">Channa striata</name>
    <name type="common">Snakehead murrel</name>
    <name type="synonym">Ophicephalus striatus</name>
    <dbReference type="NCBI Taxonomy" id="64152"/>
    <lineage>
        <taxon>Eukaryota</taxon>
        <taxon>Metazoa</taxon>
        <taxon>Chordata</taxon>
        <taxon>Craniata</taxon>
        <taxon>Vertebrata</taxon>
        <taxon>Euteleostomi</taxon>
        <taxon>Actinopterygii</taxon>
        <taxon>Neopterygii</taxon>
        <taxon>Teleostei</taxon>
        <taxon>Neoteleostei</taxon>
        <taxon>Acanthomorphata</taxon>
        <taxon>Anabantaria</taxon>
        <taxon>Anabantiformes</taxon>
        <taxon>Channoidei</taxon>
        <taxon>Channidae</taxon>
        <taxon>Channa</taxon>
    </lineage>
</organism>
<proteinExistence type="predicted"/>
<dbReference type="EMBL" id="JAUPFM010000017">
    <property type="protein sequence ID" value="KAK2824547.1"/>
    <property type="molecule type" value="Genomic_DNA"/>
</dbReference>
<evidence type="ECO:0000313" key="3">
    <source>
        <dbReference type="Proteomes" id="UP001187415"/>
    </source>
</evidence>
<evidence type="ECO:0000313" key="2">
    <source>
        <dbReference type="EMBL" id="KAK2824547.1"/>
    </source>
</evidence>
<evidence type="ECO:0000256" key="1">
    <source>
        <dbReference type="SAM" id="MobiDB-lite"/>
    </source>
</evidence>
<accession>A0AA88LVI6</accession>
<feature type="compositionally biased region" description="Basic and acidic residues" evidence="1">
    <location>
        <begin position="422"/>
        <end position="447"/>
    </location>
</feature>
<gene>
    <name evidence="2" type="ORF">Q5P01_021722</name>
</gene>
<dbReference type="AlphaFoldDB" id="A0AA88LVI6"/>
<protein>
    <submittedName>
        <fullName evidence="2">Uncharacterized protein</fullName>
    </submittedName>
</protein>
<reference evidence="2" key="1">
    <citation type="submission" date="2023-07" db="EMBL/GenBank/DDBJ databases">
        <title>Chromosome-level Genome Assembly of Striped Snakehead (Channa striata).</title>
        <authorList>
            <person name="Liu H."/>
        </authorList>
    </citation>
    <scope>NUCLEOTIDE SEQUENCE</scope>
    <source>
        <strain evidence="2">Gz</strain>
        <tissue evidence="2">Muscle</tissue>
    </source>
</reference>